<proteinExistence type="predicted"/>
<evidence type="ECO:0000259" key="1">
    <source>
        <dbReference type="Pfam" id="PF08241"/>
    </source>
</evidence>
<dbReference type="InterPro" id="IPR029063">
    <property type="entry name" value="SAM-dependent_MTases_sf"/>
</dbReference>
<evidence type="ECO:0000313" key="3">
    <source>
        <dbReference type="Proteomes" id="UP001152607"/>
    </source>
</evidence>
<dbReference type="EMBL" id="CAOQHR010000003">
    <property type="protein sequence ID" value="CAI6332488.1"/>
    <property type="molecule type" value="Genomic_DNA"/>
</dbReference>
<dbReference type="Gene3D" id="3.40.50.150">
    <property type="entry name" value="Vaccinia Virus protein VP39"/>
    <property type="match status" value="1"/>
</dbReference>
<dbReference type="AlphaFoldDB" id="A0A9W4UDV1"/>
<sequence length="78" mass="8801">MVVIHHASLVVFYPAYSPLSCGSTQLIVLFSTSDLTTMLLEDNTFDFVYVKKVIYHARPLSPACKELCRVLKPRGRGR</sequence>
<comment type="caution">
    <text evidence="2">The sequence shown here is derived from an EMBL/GenBank/DDBJ whole genome shotgun (WGS) entry which is preliminary data.</text>
</comment>
<dbReference type="Pfam" id="PF08241">
    <property type="entry name" value="Methyltransf_11"/>
    <property type="match status" value="1"/>
</dbReference>
<organism evidence="2 3">
    <name type="scientific">Periconia digitata</name>
    <dbReference type="NCBI Taxonomy" id="1303443"/>
    <lineage>
        <taxon>Eukaryota</taxon>
        <taxon>Fungi</taxon>
        <taxon>Dikarya</taxon>
        <taxon>Ascomycota</taxon>
        <taxon>Pezizomycotina</taxon>
        <taxon>Dothideomycetes</taxon>
        <taxon>Pleosporomycetidae</taxon>
        <taxon>Pleosporales</taxon>
        <taxon>Massarineae</taxon>
        <taxon>Periconiaceae</taxon>
        <taxon>Periconia</taxon>
    </lineage>
</organism>
<evidence type="ECO:0000313" key="2">
    <source>
        <dbReference type="EMBL" id="CAI6332488.1"/>
    </source>
</evidence>
<dbReference type="Proteomes" id="UP001152607">
    <property type="component" value="Unassembled WGS sequence"/>
</dbReference>
<name>A0A9W4UDV1_9PLEO</name>
<protein>
    <recommendedName>
        <fullName evidence="1">Methyltransferase type 11 domain-containing protein</fullName>
    </recommendedName>
</protein>
<accession>A0A9W4UDV1</accession>
<dbReference type="GO" id="GO:0008757">
    <property type="term" value="F:S-adenosylmethionine-dependent methyltransferase activity"/>
    <property type="evidence" value="ECO:0007669"/>
    <property type="project" value="InterPro"/>
</dbReference>
<gene>
    <name evidence="2" type="ORF">PDIGIT_LOCUS5513</name>
</gene>
<dbReference type="InterPro" id="IPR013216">
    <property type="entry name" value="Methyltransf_11"/>
</dbReference>
<feature type="domain" description="Methyltransferase type 11" evidence="1">
    <location>
        <begin position="28"/>
        <end position="76"/>
    </location>
</feature>
<dbReference type="SUPFAM" id="SSF53335">
    <property type="entry name" value="S-adenosyl-L-methionine-dependent methyltransferases"/>
    <property type="match status" value="1"/>
</dbReference>
<reference evidence="2" key="1">
    <citation type="submission" date="2023-01" db="EMBL/GenBank/DDBJ databases">
        <authorList>
            <person name="Van Ghelder C."/>
            <person name="Rancurel C."/>
        </authorList>
    </citation>
    <scope>NUCLEOTIDE SEQUENCE</scope>
    <source>
        <strain evidence="2">CNCM I-4278</strain>
    </source>
</reference>
<keyword evidence="3" id="KW-1185">Reference proteome</keyword>